<proteinExistence type="predicted"/>
<dbReference type="OrthoDB" id="4171745at2"/>
<dbReference type="EMBL" id="MLYP01000013">
    <property type="protein sequence ID" value="OIJ98360.1"/>
    <property type="molecule type" value="Genomic_DNA"/>
</dbReference>
<accession>A0A1S2PY33</accession>
<dbReference type="Proteomes" id="UP000179935">
    <property type="component" value="Unassembled WGS sequence"/>
</dbReference>
<gene>
    <name evidence="1" type="ORF">BIV24_05790</name>
</gene>
<evidence type="ECO:0000313" key="2">
    <source>
        <dbReference type="Proteomes" id="UP000179935"/>
    </source>
</evidence>
<comment type="caution">
    <text evidence="1">The sequence shown here is derived from an EMBL/GenBank/DDBJ whole genome shotgun (WGS) entry which is preliminary data.</text>
</comment>
<reference evidence="1 2" key="1">
    <citation type="submission" date="2016-10" db="EMBL/GenBank/DDBJ databases">
        <title>Genome sequence of Streptomyces sp. MUSC 93.</title>
        <authorList>
            <person name="Lee L.-H."/>
            <person name="Ser H.-L."/>
            <person name="Law J.W.-F."/>
        </authorList>
    </citation>
    <scope>NUCLEOTIDE SEQUENCE [LARGE SCALE GENOMIC DNA]</scope>
    <source>
        <strain evidence="1 2">MUSC 93</strain>
    </source>
</reference>
<evidence type="ECO:0000313" key="1">
    <source>
        <dbReference type="EMBL" id="OIJ98360.1"/>
    </source>
</evidence>
<keyword evidence="2" id="KW-1185">Reference proteome</keyword>
<sequence>MADIFELMLTLDLRDELSEDELAELRWHLGLGPKPEILHIVTEFPFWDEDDDGVLVVEDHPQPLLARHGEAFKVDGALVSVLLRRKDTWCGAWALTSRQEIHPDQFDLTGELLSWLATKAGDCHRRFDGSVDLGWTRFYESRQAEPLVVRDGVVIWPS</sequence>
<protein>
    <submittedName>
        <fullName evidence="1">Uncharacterized protein</fullName>
    </submittedName>
</protein>
<dbReference type="RefSeq" id="WP_071365062.1">
    <property type="nucleotide sequence ID" value="NZ_MLYP01000013.1"/>
</dbReference>
<name>A0A1S2PY33_9ACTN</name>
<organism evidence="1 2">
    <name type="scientific">Streptomyces colonosanans</name>
    <dbReference type="NCBI Taxonomy" id="1428652"/>
    <lineage>
        <taxon>Bacteria</taxon>
        <taxon>Bacillati</taxon>
        <taxon>Actinomycetota</taxon>
        <taxon>Actinomycetes</taxon>
        <taxon>Kitasatosporales</taxon>
        <taxon>Streptomycetaceae</taxon>
        <taxon>Streptomyces</taxon>
    </lineage>
</organism>
<dbReference type="AlphaFoldDB" id="A0A1S2PY33"/>